<evidence type="ECO:0000256" key="1">
    <source>
        <dbReference type="ARBA" id="ARBA00004496"/>
    </source>
</evidence>
<evidence type="ECO:0000256" key="3">
    <source>
        <dbReference type="ARBA" id="ARBA00022741"/>
    </source>
</evidence>
<accession>A0A347WN85</accession>
<evidence type="ECO:0000256" key="7">
    <source>
        <dbReference type="ARBA" id="ARBA00022840"/>
    </source>
</evidence>
<comment type="function">
    <text evidence="13">Couples transcription and DNA repair by recognizing RNA polymerase (RNAP) stalled at DNA lesions. Mediates ATP-dependent release of RNAP and its truncated transcript from the DNA, and recruitment of nucleotide excision repair machinery to the damaged site.</text>
</comment>
<evidence type="ECO:0000256" key="10">
    <source>
        <dbReference type="ARBA" id="ARBA00061104"/>
    </source>
</evidence>
<dbReference type="PROSITE" id="PS51192">
    <property type="entry name" value="HELICASE_ATP_BIND_1"/>
    <property type="match status" value="1"/>
</dbReference>
<dbReference type="GO" id="GO:0016787">
    <property type="term" value="F:hydrolase activity"/>
    <property type="evidence" value="ECO:0007669"/>
    <property type="project" value="UniProtKB-KW"/>
</dbReference>
<feature type="domain" description="Helicase ATP-binding" evidence="14">
    <location>
        <begin position="637"/>
        <end position="798"/>
    </location>
</feature>
<dbReference type="SUPFAM" id="SSF143517">
    <property type="entry name" value="TRCF domain-like"/>
    <property type="match status" value="1"/>
</dbReference>
<dbReference type="NCBIfam" id="TIGR00580">
    <property type="entry name" value="mfd"/>
    <property type="match status" value="1"/>
</dbReference>
<dbReference type="InterPro" id="IPR003711">
    <property type="entry name" value="CarD-like/TRCF_RID"/>
</dbReference>
<feature type="domain" description="Helicase C-terminal" evidence="15">
    <location>
        <begin position="819"/>
        <end position="973"/>
    </location>
</feature>
<dbReference type="FunFam" id="3.40.50.300:FF:000546">
    <property type="entry name" value="Transcription-repair-coupling factor"/>
    <property type="match status" value="1"/>
</dbReference>
<dbReference type="Proteomes" id="UP000263232">
    <property type="component" value="Chromosome"/>
</dbReference>
<reference evidence="16 17" key="1">
    <citation type="submission" date="2017-09" db="EMBL/GenBank/DDBJ databases">
        <title>Complete genome sequence of Oxytococcus suis strain ZY16052.</title>
        <authorList>
            <person name="Li F."/>
        </authorList>
    </citation>
    <scope>NUCLEOTIDE SEQUENCE [LARGE SCALE GENOMIC DNA]</scope>
    <source>
        <strain evidence="16 17">ZY16052</strain>
    </source>
</reference>
<dbReference type="PROSITE" id="PS51194">
    <property type="entry name" value="HELICASE_CTER"/>
    <property type="match status" value="1"/>
</dbReference>
<keyword evidence="5 13" id="KW-0378">Hydrolase</keyword>
<dbReference type="Gene3D" id="3.40.50.11180">
    <property type="match status" value="1"/>
</dbReference>
<keyword evidence="6" id="KW-0347">Helicase</keyword>
<dbReference type="KEGG" id="abae:CL176_11345"/>
<evidence type="ECO:0000313" key="17">
    <source>
        <dbReference type="Proteomes" id="UP000263232"/>
    </source>
</evidence>
<dbReference type="Gene3D" id="3.40.50.300">
    <property type="entry name" value="P-loop containing nucleotide triphosphate hydrolases"/>
    <property type="match status" value="2"/>
</dbReference>
<organism evidence="16 17">
    <name type="scientific">Suicoccus acidiformans</name>
    <dbReference type="NCBI Taxonomy" id="2036206"/>
    <lineage>
        <taxon>Bacteria</taxon>
        <taxon>Bacillati</taxon>
        <taxon>Bacillota</taxon>
        <taxon>Bacilli</taxon>
        <taxon>Lactobacillales</taxon>
        <taxon>Aerococcaceae</taxon>
        <taxon>Suicoccus</taxon>
    </lineage>
</organism>
<evidence type="ECO:0000256" key="13">
    <source>
        <dbReference type="HAMAP-Rule" id="MF_00969"/>
    </source>
</evidence>
<dbReference type="SMART" id="SM00487">
    <property type="entry name" value="DEXDc"/>
    <property type="match status" value="1"/>
</dbReference>
<keyword evidence="4 13" id="KW-0227">DNA damage</keyword>
<dbReference type="InterPro" id="IPR001650">
    <property type="entry name" value="Helicase_C-like"/>
</dbReference>
<dbReference type="SMART" id="SM00490">
    <property type="entry name" value="HELICc"/>
    <property type="match status" value="1"/>
</dbReference>
<dbReference type="GO" id="GO:0003684">
    <property type="term" value="F:damaged DNA binding"/>
    <property type="evidence" value="ECO:0007669"/>
    <property type="project" value="InterPro"/>
</dbReference>
<sequence>MEVETRFKPFEASLKQISASHRLPHLVTGIDETARAIFIAGLYTNEPKQMLVVEANPQKRNILLDDLTQLLGEDIVYEFPEEETLAIEYSISSFESRAQRVQILNKLQAGEALVVVTSVAGLRKRLTPLHLWQEQSLLLQVGESYEIDNLRERFVQLGYTNEGMVDAPGQFAIRGGIVDFYSLDLAQPVRLDFFDVELDSIRFYNPETQESTENIEQVALTPVSDVVFPIQQQQALLETLRKEAADAAKKVQDDATRESFRTGMDYQLAQLSAGEGLTYASAYLSYIDPEGTSILTYMQADAWLMVQEFHKIQQQEQQIIEENQYWLEQETARGLLLPKQGDGMKLSVHSLIRQAQQATVYFAVLQRGLGQMELAGIHHYPYRSMNQFYNQLPLIKTEIDQWLSQSNAVHIATSDAESARRTRKLLEEYEIQAREVADTLSYQPGQVTIGTQPLSKGFELTQDKWVVITEQELFNQRKAKRVHHQHLSNAERIKSYNELNVGDYVVHTSHGIGVYLGVETIEMKGTHRDMIAVEYADSSRIYIPVDQIQLLQKYVASEEKTPKLNKLGGTEWAKAKQKVQSTVEDIADQLIELYAKREQDKGFAFSPDTPEQAEFEEAFPYVETEDQLRSAAEIKADMEKERPMDRLLVGDVGYGKTEVAMRAIFKAVMDGKQVAFLVPTTILAQQHYNGLVERFQNWPFEIGMLSRFVTQAEQKENLRKLANGGLSIIVGTHRLLSKDVKFHDLGLLIVDEEQRFGVKHKERLKQLKSQVDVLTLTATPIPRTLHMSMIGVRDLSVIETPPNNRFPVQTYVMERNEPAIKSAIERELARGGQVFYLYNRVETIEQKAQEISDLVPEARVAFAHGRMNERELENVLMDFIEGEYDILVTTTIIETGVDIPNANTLFIDHAERMGLSTLYQLRGRVGRTNRVAYAYLMYDPMKQLSELSEKRLNAIREYTELGSGFKIAMRDLSIRGAGNLLGQQQSGFIDSVGYDLYTQMLHEAIRKRQGQAPEESAVKSAEIDINVQVDAYIPSEYIADERQKIQMYQAIQRIDSKEAYVQLQDQFIDRFGEFPDAVSDLLDISLIRYNGEQIGMTKMNQKRSEIEITFNEEATKRLQGAKVFEALQDVKLKAQIRLDQEVLVVSLSIVGLASDQWLGEIIRFQEAAKEIIEEEEHREVR</sequence>
<dbReference type="HAMAP" id="MF_00969">
    <property type="entry name" value="TRCF"/>
    <property type="match status" value="1"/>
</dbReference>
<evidence type="ECO:0000256" key="5">
    <source>
        <dbReference type="ARBA" id="ARBA00022801"/>
    </source>
</evidence>
<keyword evidence="8 13" id="KW-0238">DNA-binding</keyword>
<dbReference type="InterPro" id="IPR004576">
    <property type="entry name" value="Mfd"/>
</dbReference>
<dbReference type="GO" id="GO:0005737">
    <property type="term" value="C:cytoplasm"/>
    <property type="evidence" value="ECO:0007669"/>
    <property type="project" value="UniProtKB-SubCell"/>
</dbReference>
<protein>
    <recommendedName>
        <fullName evidence="12 13">Transcription-repair-coupling factor</fullName>
        <shortName evidence="13">TRCF</shortName>
        <ecNumber evidence="13">3.6.4.-</ecNumber>
    </recommendedName>
</protein>
<evidence type="ECO:0000256" key="2">
    <source>
        <dbReference type="ARBA" id="ARBA00022490"/>
    </source>
</evidence>
<dbReference type="GO" id="GO:0005524">
    <property type="term" value="F:ATP binding"/>
    <property type="evidence" value="ECO:0007669"/>
    <property type="project" value="UniProtKB-UniRule"/>
</dbReference>
<comment type="subcellular location">
    <subcellularLocation>
        <location evidence="1 13">Cytoplasm</location>
    </subcellularLocation>
</comment>
<dbReference type="OrthoDB" id="9804325at2"/>
<dbReference type="GO" id="GO:0003678">
    <property type="term" value="F:DNA helicase activity"/>
    <property type="evidence" value="ECO:0007669"/>
    <property type="project" value="TreeGrafter"/>
</dbReference>
<keyword evidence="7 13" id="KW-0067">ATP-binding</keyword>
<dbReference type="SUPFAM" id="SSF141259">
    <property type="entry name" value="CarD-like"/>
    <property type="match status" value="1"/>
</dbReference>
<evidence type="ECO:0000259" key="15">
    <source>
        <dbReference type="PROSITE" id="PS51194"/>
    </source>
</evidence>
<comment type="similarity">
    <text evidence="10 13">In the N-terminal section; belongs to the UvrB family.</text>
</comment>
<dbReference type="SMART" id="SM01058">
    <property type="entry name" value="CarD_TRCF"/>
    <property type="match status" value="1"/>
</dbReference>
<dbReference type="EC" id="3.6.4.-" evidence="13"/>
<keyword evidence="9 13" id="KW-0234">DNA repair</keyword>
<evidence type="ECO:0000256" key="12">
    <source>
        <dbReference type="ARBA" id="ARBA00070128"/>
    </source>
</evidence>
<keyword evidence="2 13" id="KW-0963">Cytoplasm</keyword>
<evidence type="ECO:0000256" key="8">
    <source>
        <dbReference type="ARBA" id="ARBA00023125"/>
    </source>
</evidence>
<evidence type="ECO:0000256" key="9">
    <source>
        <dbReference type="ARBA" id="ARBA00023204"/>
    </source>
</evidence>
<dbReference type="SUPFAM" id="SSF52540">
    <property type="entry name" value="P-loop containing nucleoside triphosphate hydrolases"/>
    <property type="match status" value="4"/>
</dbReference>
<dbReference type="GO" id="GO:0000716">
    <property type="term" value="P:transcription-coupled nucleotide-excision repair, DNA damage recognition"/>
    <property type="evidence" value="ECO:0007669"/>
    <property type="project" value="UniProtKB-UniRule"/>
</dbReference>
<evidence type="ECO:0000256" key="4">
    <source>
        <dbReference type="ARBA" id="ARBA00022763"/>
    </source>
</evidence>
<evidence type="ECO:0000256" key="6">
    <source>
        <dbReference type="ARBA" id="ARBA00022806"/>
    </source>
</evidence>
<proteinExistence type="inferred from homology"/>
<dbReference type="CDD" id="cd17991">
    <property type="entry name" value="DEXHc_TRCF"/>
    <property type="match status" value="1"/>
</dbReference>
<dbReference type="EMBL" id="CP023434">
    <property type="protein sequence ID" value="AXY26542.1"/>
    <property type="molecule type" value="Genomic_DNA"/>
</dbReference>
<dbReference type="PANTHER" id="PTHR47964">
    <property type="entry name" value="ATP-DEPENDENT DNA HELICASE HOMOLOG RECG, CHLOROPLASTIC"/>
    <property type="match status" value="1"/>
</dbReference>
<dbReference type="Pfam" id="PF00270">
    <property type="entry name" value="DEAD"/>
    <property type="match status" value="1"/>
</dbReference>
<comment type="similarity">
    <text evidence="11 13">In the C-terminal section; belongs to the helicase family. RecG subfamily.</text>
</comment>
<dbReference type="Gene3D" id="3.30.2060.10">
    <property type="entry name" value="Penicillin-binding protein 1b domain"/>
    <property type="match status" value="1"/>
</dbReference>
<name>A0A347WN85_9LACT</name>
<dbReference type="Pfam" id="PF03461">
    <property type="entry name" value="TRCF"/>
    <property type="match status" value="1"/>
</dbReference>
<dbReference type="Gene3D" id="3.90.1150.50">
    <property type="entry name" value="Transcription-repair-coupling factor, D7 domain"/>
    <property type="match status" value="1"/>
</dbReference>
<dbReference type="Pfam" id="PF17757">
    <property type="entry name" value="UvrB_inter"/>
    <property type="match status" value="1"/>
</dbReference>
<dbReference type="InterPro" id="IPR047112">
    <property type="entry name" value="RecG/Mfd"/>
</dbReference>
<dbReference type="GO" id="GO:0006355">
    <property type="term" value="P:regulation of DNA-templated transcription"/>
    <property type="evidence" value="ECO:0007669"/>
    <property type="project" value="UniProtKB-UniRule"/>
</dbReference>
<dbReference type="InterPro" id="IPR036101">
    <property type="entry name" value="CarD-like/TRCF_RID_sf"/>
</dbReference>
<dbReference type="SMART" id="SM00982">
    <property type="entry name" value="TRCF"/>
    <property type="match status" value="1"/>
</dbReference>
<dbReference type="InterPro" id="IPR037235">
    <property type="entry name" value="TRCF-like_C_D7"/>
</dbReference>
<dbReference type="PANTHER" id="PTHR47964:SF1">
    <property type="entry name" value="ATP-DEPENDENT DNA HELICASE HOMOLOG RECG, CHLOROPLASTIC"/>
    <property type="match status" value="1"/>
</dbReference>
<dbReference type="InterPro" id="IPR005118">
    <property type="entry name" value="TRCF_C"/>
</dbReference>
<keyword evidence="3 13" id="KW-0547">Nucleotide-binding</keyword>
<evidence type="ECO:0000259" key="14">
    <source>
        <dbReference type="PROSITE" id="PS51192"/>
    </source>
</evidence>
<dbReference type="InterPro" id="IPR014001">
    <property type="entry name" value="Helicase_ATP-bd"/>
</dbReference>
<keyword evidence="17" id="KW-1185">Reference proteome</keyword>
<gene>
    <name evidence="13 16" type="primary">mfd</name>
    <name evidence="16" type="ORF">CL176_11345</name>
</gene>
<evidence type="ECO:0000256" key="11">
    <source>
        <dbReference type="ARBA" id="ARBA00061399"/>
    </source>
</evidence>
<dbReference type="Pfam" id="PF00271">
    <property type="entry name" value="Helicase_C"/>
    <property type="match status" value="1"/>
</dbReference>
<dbReference type="InterPro" id="IPR027417">
    <property type="entry name" value="P-loop_NTPase"/>
</dbReference>
<dbReference type="InterPro" id="IPR041471">
    <property type="entry name" value="UvrB_inter"/>
</dbReference>
<dbReference type="Pfam" id="PF02559">
    <property type="entry name" value="CarD_TRCF_RID"/>
    <property type="match status" value="1"/>
</dbReference>
<dbReference type="AlphaFoldDB" id="A0A347WN85"/>
<dbReference type="InterPro" id="IPR011545">
    <property type="entry name" value="DEAD/DEAH_box_helicase_dom"/>
</dbReference>
<dbReference type="Gene3D" id="2.40.10.170">
    <property type="match status" value="1"/>
</dbReference>
<dbReference type="RefSeq" id="WP_118991398.1">
    <property type="nucleotide sequence ID" value="NZ_CP023434.1"/>
</dbReference>
<evidence type="ECO:0000313" key="16">
    <source>
        <dbReference type="EMBL" id="AXY26542.1"/>
    </source>
</evidence>